<name>W0N3M4_PSESX</name>
<gene>
    <name evidence="1" type="ORF">N018_21755</name>
</gene>
<proteinExistence type="predicted"/>
<evidence type="ECO:0000313" key="2">
    <source>
        <dbReference type="Proteomes" id="UP000019089"/>
    </source>
</evidence>
<evidence type="ECO:0000313" key="1">
    <source>
        <dbReference type="EMBL" id="AHG43676.1"/>
    </source>
</evidence>
<dbReference type="AlphaFoldDB" id="W0N3M4"/>
<dbReference type="KEGG" id="psyr:N018_21755"/>
<dbReference type="EMBL" id="CP007014">
    <property type="protein sequence ID" value="AHG43676.1"/>
    <property type="molecule type" value="Genomic_DNA"/>
</dbReference>
<dbReference type="HOGENOM" id="CLU_2024760_0_0_6"/>
<sequence length="122" mass="13600">MTVEVEYFALETGERNHVQLAQINAAFAVAGGFLVQRRGQSVQQFGSRNAFGLGLPPYQLAQRERATSSLQLLAPLIIETPAFVQHEKHLETPVTKQHIGRLLTGRREVLVPVRNVQPCNSR</sequence>
<dbReference type="Proteomes" id="UP000019089">
    <property type="component" value="Chromosome"/>
</dbReference>
<organism evidence="1 2">
    <name type="scientific">Pseudomonas syringae CC1557</name>
    <dbReference type="NCBI Taxonomy" id="1357279"/>
    <lineage>
        <taxon>Bacteria</taxon>
        <taxon>Pseudomonadati</taxon>
        <taxon>Pseudomonadota</taxon>
        <taxon>Gammaproteobacteria</taxon>
        <taxon>Pseudomonadales</taxon>
        <taxon>Pseudomonadaceae</taxon>
        <taxon>Pseudomonas</taxon>
        <taxon>Pseudomonas syringae</taxon>
    </lineage>
</organism>
<protein>
    <submittedName>
        <fullName evidence="1">Uncharacterized protein</fullName>
    </submittedName>
</protein>
<reference evidence="1 2" key="1">
    <citation type="submission" date="2013-12" db="EMBL/GenBank/DDBJ databases">
        <title>Interactions Between Genome Architecture and Virulence Genes in Pseudomonas syringae, strain CC1557 as a model.</title>
        <authorList>
            <person name="Baltrus D."/>
            <person name="Hockett K."/>
            <person name="Karlsrud E."/>
            <person name="Dougherty K."/>
            <person name="Nishimura M."/>
        </authorList>
    </citation>
    <scope>NUCLEOTIDE SEQUENCE [LARGE SCALE GENOMIC DNA]</scope>
    <source>
        <strain evidence="1 2">CC1557</strain>
    </source>
</reference>
<accession>W0N3M4</accession>